<evidence type="ECO:0000313" key="1">
    <source>
        <dbReference type="EMBL" id="MCY9518650.1"/>
    </source>
</evidence>
<name>A0ABT4DMR6_9BACL</name>
<reference evidence="1 2" key="1">
    <citation type="submission" date="2022-05" db="EMBL/GenBank/DDBJ databases">
        <title>Genome Sequencing of Bee-Associated Microbes.</title>
        <authorList>
            <person name="Dunlap C."/>
        </authorList>
    </citation>
    <scope>NUCLEOTIDE SEQUENCE [LARGE SCALE GENOMIC DNA]</scope>
    <source>
        <strain evidence="1 2">NRRL NRS-1438</strain>
    </source>
</reference>
<evidence type="ECO:0000313" key="2">
    <source>
        <dbReference type="Proteomes" id="UP001207626"/>
    </source>
</evidence>
<dbReference type="EMBL" id="JAMDLW010000002">
    <property type="protein sequence ID" value="MCY9518650.1"/>
    <property type="molecule type" value="Genomic_DNA"/>
</dbReference>
<protein>
    <submittedName>
        <fullName evidence="1">Uncharacterized protein</fullName>
    </submittedName>
</protein>
<dbReference type="Proteomes" id="UP001207626">
    <property type="component" value="Unassembled WGS sequence"/>
</dbReference>
<keyword evidence="2" id="KW-1185">Reference proteome</keyword>
<gene>
    <name evidence="1" type="ORF">M5X09_03035</name>
</gene>
<sequence>MHGLITTDEAHREGITLDSKELYFLTGIIGSDRLLGVEDPFRGYLSEEIADEWDKAKAALLQKGYLIEEQDGVEYAMPPHVFSSIAVTGLAERSCWVKFANECETFEGYFHFTDEVVIERVHLQEHPATYTLYEIKSVEEACRSLMERMQWVEQPESHITSVMLSKRHFHKLYEQAPNLTVEQMTSQLMTFDGEEEGARALAHSLKQRSSEGEFLFLVWNNKNWEVQGVAFIVGGSSNWLIRKSSKGDEDWLTATPTTKEQFQNMFLEWDRQLSKDEGR</sequence>
<comment type="caution">
    <text evidence="1">The sequence shown here is derived from an EMBL/GenBank/DDBJ whole genome shotgun (WGS) entry which is preliminary data.</text>
</comment>
<dbReference type="RefSeq" id="WP_254912183.1">
    <property type="nucleotide sequence ID" value="NZ_JAMDLV010000020.1"/>
</dbReference>
<proteinExistence type="predicted"/>
<accession>A0ABT4DMR6</accession>
<organism evidence="1 2">
    <name type="scientific">Paenibacillus apiarius</name>
    <dbReference type="NCBI Taxonomy" id="46240"/>
    <lineage>
        <taxon>Bacteria</taxon>
        <taxon>Bacillati</taxon>
        <taxon>Bacillota</taxon>
        <taxon>Bacilli</taxon>
        <taxon>Bacillales</taxon>
        <taxon>Paenibacillaceae</taxon>
        <taxon>Paenibacillus</taxon>
    </lineage>
</organism>